<dbReference type="InterPro" id="IPR035979">
    <property type="entry name" value="RBD_domain_sf"/>
</dbReference>
<dbReference type="AlphaFoldDB" id="A0AA51RW51"/>
<dbReference type="InterPro" id="IPR000504">
    <property type="entry name" value="RRM_dom"/>
</dbReference>
<organism evidence="2 3">
    <name type="scientific">Pleionea litopenaei</name>
    <dbReference type="NCBI Taxonomy" id="3070815"/>
    <lineage>
        <taxon>Bacteria</taxon>
        <taxon>Pseudomonadati</taxon>
        <taxon>Pseudomonadota</taxon>
        <taxon>Gammaproteobacteria</taxon>
        <taxon>Oceanospirillales</taxon>
        <taxon>Pleioneaceae</taxon>
        <taxon>Pleionea</taxon>
    </lineage>
</organism>
<evidence type="ECO:0000313" key="2">
    <source>
        <dbReference type="EMBL" id="WMS88756.1"/>
    </source>
</evidence>
<sequence>MKLLVRNLDRSITEEELKVLFQEFGAVQYCNLVVDKSNGLSKGFGFVEMPKPGEAKAAMKNLNNKMVGSQKIRVKKAEDKSV</sequence>
<gene>
    <name evidence="2" type="ORF">Q9312_07515</name>
</gene>
<name>A0AA51RW51_9GAMM</name>
<dbReference type="EMBL" id="CP133548">
    <property type="protein sequence ID" value="WMS88756.1"/>
    <property type="molecule type" value="Genomic_DNA"/>
</dbReference>
<dbReference type="InterPro" id="IPR012677">
    <property type="entry name" value="Nucleotide-bd_a/b_plait_sf"/>
</dbReference>
<accession>A0AA51RW51</accession>
<feature type="domain" description="RRM" evidence="1">
    <location>
        <begin position="1"/>
        <end position="79"/>
    </location>
</feature>
<reference evidence="2 3" key="1">
    <citation type="submission" date="2023-08" db="EMBL/GenBank/DDBJ databases">
        <title>Pleionea litopenaei sp. nov., isolated from stomach of juvenile Litopenaeus vannamei.</title>
        <authorList>
            <person name="Rho A.M."/>
            <person name="Hwang C.Y."/>
        </authorList>
    </citation>
    <scope>NUCLEOTIDE SEQUENCE [LARGE SCALE GENOMIC DNA]</scope>
    <source>
        <strain evidence="2 3">HL-JVS1</strain>
    </source>
</reference>
<protein>
    <submittedName>
        <fullName evidence="2">RNA-binding protein</fullName>
    </submittedName>
</protein>
<dbReference type="Gene3D" id="3.30.70.330">
    <property type="match status" value="1"/>
</dbReference>
<evidence type="ECO:0000313" key="3">
    <source>
        <dbReference type="Proteomes" id="UP001239782"/>
    </source>
</evidence>
<dbReference type="PANTHER" id="PTHR48034">
    <property type="entry name" value="TRANSFORMER-2 SEX-DETERMINING PROTEIN-RELATED"/>
    <property type="match status" value="1"/>
</dbReference>
<dbReference type="RefSeq" id="WP_309203977.1">
    <property type="nucleotide sequence ID" value="NZ_CP133548.1"/>
</dbReference>
<dbReference type="GO" id="GO:0003723">
    <property type="term" value="F:RNA binding"/>
    <property type="evidence" value="ECO:0007669"/>
    <property type="project" value="InterPro"/>
</dbReference>
<proteinExistence type="predicted"/>
<dbReference type="CDD" id="cd00590">
    <property type="entry name" value="RRM_SF"/>
    <property type="match status" value="1"/>
</dbReference>
<evidence type="ECO:0000259" key="1">
    <source>
        <dbReference type="PROSITE" id="PS50102"/>
    </source>
</evidence>
<dbReference type="Proteomes" id="UP001239782">
    <property type="component" value="Chromosome"/>
</dbReference>
<dbReference type="KEGG" id="plei:Q9312_07515"/>
<keyword evidence="3" id="KW-1185">Reference proteome</keyword>
<dbReference type="PROSITE" id="PS50102">
    <property type="entry name" value="RRM"/>
    <property type="match status" value="1"/>
</dbReference>
<dbReference type="SMART" id="SM00360">
    <property type="entry name" value="RRM"/>
    <property type="match status" value="1"/>
</dbReference>
<dbReference type="SUPFAM" id="SSF54928">
    <property type="entry name" value="RNA-binding domain, RBD"/>
    <property type="match status" value="1"/>
</dbReference>
<dbReference type="Pfam" id="PF00076">
    <property type="entry name" value="RRM_1"/>
    <property type="match status" value="1"/>
</dbReference>
<dbReference type="InterPro" id="IPR050441">
    <property type="entry name" value="RBM"/>
</dbReference>